<dbReference type="GO" id="GO:0004563">
    <property type="term" value="F:beta-N-acetylhexosaminidase activity"/>
    <property type="evidence" value="ECO:0007669"/>
    <property type="project" value="UniProtKB-EC"/>
</dbReference>
<dbReference type="PROSITE" id="PS51257">
    <property type="entry name" value="PROKAR_LIPOPROTEIN"/>
    <property type="match status" value="1"/>
</dbReference>
<evidence type="ECO:0000313" key="7">
    <source>
        <dbReference type="EMBL" id="SFV56656.1"/>
    </source>
</evidence>
<sequence>MKKNIFLVVSIIVLISCIGCKTEPKPTPKPKKESIQKVIEQRGVAEPLVEFGKSLDKKIGSMLMVGFMGTTAPQGSQICEDISKYNLAGVILFDVNPVNHSEPKNIDNKEQVRLLTEQLQACSNDGKLLIAVDQEGGRVQRLKSKYGFYGKFPRAKDVRKKSEAQIQSEYFKMAEELSSVGINYNLAPVVDLAINKRNRVIYKLGRSFGSKPEDVAKYSEIFISAMRSNGVLSAVKHFPGHGSSLGDTHKGFVDVTNLWQRKELEPYRILSERGAIDTVMVAHVFNRKIDAEYPATLSAKTIKGLLRNDIGFDGVVITDDLQMGAINNRYGLRNTLKLAIGAGNDILLFGNQLSVRSMVSTQNLVDTVKEMIDSGEVNLADIEKSNQRMEILKQGI</sequence>
<proteinExistence type="inferred from homology"/>
<dbReference type="PANTHER" id="PTHR30480">
    <property type="entry name" value="BETA-HEXOSAMINIDASE-RELATED"/>
    <property type="match status" value="1"/>
</dbReference>
<dbReference type="InterPro" id="IPR017853">
    <property type="entry name" value="GH"/>
</dbReference>
<feature type="domain" description="Glycoside hydrolase family 3 N-terminal" evidence="6">
    <location>
        <begin position="55"/>
        <end position="389"/>
    </location>
</feature>
<evidence type="ECO:0000256" key="3">
    <source>
        <dbReference type="ARBA" id="ARBA00012663"/>
    </source>
</evidence>
<dbReference type="Pfam" id="PF00933">
    <property type="entry name" value="Glyco_hydro_3"/>
    <property type="match status" value="1"/>
</dbReference>
<evidence type="ECO:0000256" key="2">
    <source>
        <dbReference type="ARBA" id="ARBA00005336"/>
    </source>
</evidence>
<protein>
    <recommendedName>
        <fullName evidence="3">beta-N-acetylhexosaminidase</fullName>
        <ecNumber evidence="3">3.2.1.52</ecNumber>
    </recommendedName>
</protein>
<comment type="similarity">
    <text evidence="2">Belongs to the glycosyl hydrolase 3 family.</text>
</comment>
<accession>A0A1W1BT16</accession>
<dbReference type="InterPro" id="IPR001764">
    <property type="entry name" value="Glyco_hydro_3_N"/>
</dbReference>
<dbReference type="GO" id="GO:0009254">
    <property type="term" value="P:peptidoglycan turnover"/>
    <property type="evidence" value="ECO:0007669"/>
    <property type="project" value="TreeGrafter"/>
</dbReference>
<evidence type="ECO:0000256" key="5">
    <source>
        <dbReference type="ARBA" id="ARBA00023295"/>
    </source>
</evidence>
<dbReference type="PANTHER" id="PTHR30480:SF13">
    <property type="entry name" value="BETA-HEXOSAMINIDASE"/>
    <property type="match status" value="1"/>
</dbReference>
<keyword evidence="5 7" id="KW-0326">Glycosidase</keyword>
<evidence type="ECO:0000256" key="4">
    <source>
        <dbReference type="ARBA" id="ARBA00022801"/>
    </source>
</evidence>
<dbReference type="AlphaFoldDB" id="A0A1W1BT16"/>
<name>A0A1W1BT16_9ZZZZ</name>
<dbReference type="SUPFAM" id="SSF51445">
    <property type="entry name" value="(Trans)glycosidases"/>
    <property type="match status" value="1"/>
</dbReference>
<evidence type="ECO:0000259" key="6">
    <source>
        <dbReference type="Pfam" id="PF00933"/>
    </source>
</evidence>
<dbReference type="Gene3D" id="3.20.20.300">
    <property type="entry name" value="Glycoside hydrolase, family 3, N-terminal domain"/>
    <property type="match status" value="1"/>
</dbReference>
<keyword evidence="4 7" id="KW-0378">Hydrolase</keyword>
<evidence type="ECO:0000256" key="1">
    <source>
        <dbReference type="ARBA" id="ARBA00001231"/>
    </source>
</evidence>
<dbReference type="InterPro" id="IPR036962">
    <property type="entry name" value="Glyco_hydro_3_N_sf"/>
</dbReference>
<comment type="catalytic activity">
    <reaction evidence="1">
        <text>Hydrolysis of terminal non-reducing N-acetyl-D-hexosamine residues in N-acetyl-beta-D-hexosaminides.</text>
        <dbReference type="EC" id="3.2.1.52"/>
    </reaction>
</comment>
<gene>
    <name evidence="7" type="ORF">MNB_SV-12-1748</name>
</gene>
<dbReference type="GO" id="GO:0005975">
    <property type="term" value="P:carbohydrate metabolic process"/>
    <property type="evidence" value="ECO:0007669"/>
    <property type="project" value="InterPro"/>
</dbReference>
<dbReference type="EMBL" id="FPHE01000071">
    <property type="protein sequence ID" value="SFV56656.1"/>
    <property type="molecule type" value="Genomic_DNA"/>
</dbReference>
<dbReference type="EC" id="3.2.1.52" evidence="3"/>
<reference evidence="7" key="1">
    <citation type="submission" date="2016-10" db="EMBL/GenBank/DDBJ databases">
        <authorList>
            <person name="de Groot N.N."/>
        </authorList>
    </citation>
    <scope>NUCLEOTIDE SEQUENCE</scope>
</reference>
<organism evidence="7">
    <name type="scientific">hydrothermal vent metagenome</name>
    <dbReference type="NCBI Taxonomy" id="652676"/>
    <lineage>
        <taxon>unclassified sequences</taxon>
        <taxon>metagenomes</taxon>
        <taxon>ecological metagenomes</taxon>
    </lineage>
</organism>
<dbReference type="InterPro" id="IPR050226">
    <property type="entry name" value="NagZ_Beta-hexosaminidase"/>
</dbReference>